<comment type="caution">
    <text evidence="3">The sequence shown here is derived from an EMBL/GenBank/DDBJ whole genome shotgun (WGS) entry which is preliminary data.</text>
</comment>
<proteinExistence type="predicted"/>
<accession>A0A147HTY4</accession>
<evidence type="ECO:0000259" key="2">
    <source>
        <dbReference type="Pfam" id="PF13439"/>
    </source>
</evidence>
<evidence type="ECO:0000259" key="1">
    <source>
        <dbReference type="Pfam" id="PF00534"/>
    </source>
</evidence>
<dbReference type="PATRIC" id="fig|33051.3.peg.312"/>
<name>A0A147HTY4_9SPHN</name>
<dbReference type="STRING" id="33051.SB4_16165"/>
<evidence type="ECO:0000313" key="4">
    <source>
        <dbReference type="Proteomes" id="UP000072867"/>
    </source>
</evidence>
<gene>
    <name evidence="3" type="ORF">NS319_14530</name>
</gene>
<reference evidence="3 4" key="1">
    <citation type="journal article" date="2016" name="Front. Microbiol.">
        <title>Genomic Resource of Rice Seed Associated Bacteria.</title>
        <authorList>
            <person name="Midha S."/>
            <person name="Bansal K."/>
            <person name="Sharma S."/>
            <person name="Kumar N."/>
            <person name="Patil P.P."/>
            <person name="Chaudhry V."/>
            <person name="Patil P.B."/>
        </authorList>
    </citation>
    <scope>NUCLEOTIDE SEQUENCE [LARGE SCALE GENOMIC DNA]</scope>
    <source>
        <strain evidence="3 4">NS319</strain>
    </source>
</reference>
<dbReference type="PANTHER" id="PTHR12526:SF637">
    <property type="entry name" value="GLYCOSYLTRANSFERASE EPSF-RELATED"/>
    <property type="match status" value="1"/>
</dbReference>
<keyword evidence="3" id="KW-0808">Transferase</keyword>
<dbReference type="SUPFAM" id="SSF53756">
    <property type="entry name" value="UDP-Glycosyltransferase/glycogen phosphorylase"/>
    <property type="match status" value="1"/>
</dbReference>
<dbReference type="RefSeq" id="WP_058734238.1">
    <property type="nucleotide sequence ID" value="NZ_LDTD01000114.1"/>
</dbReference>
<dbReference type="Pfam" id="PF13439">
    <property type="entry name" value="Glyco_transf_4"/>
    <property type="match status" value="1"/>
</dbReference>
<protein>
    <submittedName>
        <fullName evidence="3">Glycosyl transferase family 1</fullName>
    </submittedName>
</protein>
<dbReference type="AlphaFoldDB" id="A0A147HTY4"/>
<dbReference type="CDD" id="cd03801">
    <property type="entry name" value="GT4_PimA-like"/>
    <property type="match status" value="1"/>
</dbReference>
<dbReference type="EMBL" id="LDTD01000114">
    <property type="protein sequence ID" value="KTT68313.1"/>
    <property type="molecule type" value="Genomic_DNA"/>
</dbReference>
<dbReference type="InterPro" id="IPR001296">
    <property type="entry name" value="Glyco_trans_1"/>
</dbReference>
<dbReference type="Pfam" id="PF00534">
    <property type="entry name" value="Glycos_transf_1"/>
    <property type="match status" value="1"/>
</dbReference>
<dbReference type="Proteomes" id="UP000072867">
    <property type="component" value="Unassembled WGS sequence"/>
</dbReference>
<dbReference type="Gene3D" id="3.40.50.2000">
    <property type="entry name" value="Glycogen Phosphorylase B"/>
    <property type="match status" value="2"/>
</dbReference>
<dbReference type="GO" id="GO:0016757">
    <property type="term" value="F:glycosyltransferase activity"/>
    <property type="evidence" value="ECO:0007669"/>
    <property type="project" value="InterPro"/>
</dbReference>
<dbReference type="PANTHER" id="PTHR12526">
    <property type="entry name" value="GLYCOSYLTRANSFERASE"/>
    <property type="match status" value="1"/>
</dbReference>
<evidence type="ECO:0000313" key="3">
    <source>
        <dbReference type="EMBL" id="KTT68313.1"/>
    </source>
</evidence>
<feature type="domain" description="Glycosyl transferase family 1" evidence="1">
    <location>
        <begin position="195"/>
        <end position="347"/>
    </location>
</feature>
<dbReference type="InterPro" id="IPR028098">
    <property type="entry name" value="Glyco_trans_4-like_N"/>
</dbReference>
<sequence length="378" mass="41314">MVRPLNILHLHSSFSLGGKEARAVALMNAFGDAAKHTIVSAMPDELGARDSIAKGIRYEIAQEAPPLTGKPSVKRYEAIAAYMRRFDLVLTYNWGAIDGVMARRVYPKGAPPLVHHEDGFNVDEARGLKIERNIYRRIALSAADALAVPSHILEGIARQTWKQPAERVHRIPNGIATELYARDPDPKGIPGFVRQPKEIVIGVLAGLRPVKNLPMLVRAMGGIPNRFRLVIVGEGPERANIQQAAAAMGIADRLVMPGFLERPYNYIRHFDIVALSSLSEQAPISVLEGMAAGLPIASLPVGDVPLMVSEPNRQFIADAPNEVRLRDVIQALISHPELRAEAGAANQARVRAEFDQAQMIARYKALYERVLGRPGALG</sequence>
<organism evidence="3 4">
    <name type="scientific">Sphingomonas sanguinis</name>
    <dbReference type="NCBI Taxonomy" id="33051"/>
    <lineage>
        <taxon>Bacteria</taxon>
        <taxon>Pseudomonadati</taxon>
        <taxon>Pseudomonadota</taxon>
        <taxon>Alphaproteobacteria</taxon>
        <taxon>Sphingomonadales</taxon>
        <taxon>Sphingomonadaceae</taxon>
        <taxon>Sphingomonas</taxon>
    </lineage>
</organism>
<feature type="domain" description="Glycosyltransferase subfamily 4-like N-terminal" evidence="2">
    <location>
        <begin position="17"/>
        <end position="178"/>
    </location>
</feature>